<evidence type="ECO:0000313" key="4">
    <source>
        <dbReference type="Proteomes" id="UP000008066"/>
    </source>
</evidence>
<dbReference type="AlphaFoldDB" id="G0S6G9"/>
<dbReference type="Proteomes" id="UP000008066">
    <property type="component" value="Unassembled WGS sequence"/>
</dbReference>
<sequence>MAEAKPSIAFIGLGAMGFGMALNLVKRGYPVTGYDIWPPALERFRAAGGHTANSPSQTVANKPFCICMVATAEQAQSVLLSGPDPAVPAMPYGAVLILSSTVSCDYVRSLDRQLHSLGRGDIFLIDSPVSGGAARAAEGTLSIMAGMSEEALDKVRPLLAEMADPKKLYVVQGGVGAGSNMKMVHQVLAACQILAASEVMGFAERLGLDLVTTQKAVLQSDTWNWMFEHRTPRMLTHFQPVASAVNIITKDTSIITAEGRRRGFLTPMTSVAEQVYFCAIGRGFGPDDDSSLIRLYTESKGAATVNLSETEEEKLGLVMDLMTGILICSVGEALAFASAVDLDLEQVFDLCVNAAGASTILGKLGPSFIAALRAGVNTNSLVAKDSEGTIGAVVERLQRVLETAQQLKVPLFLGSQAFHILQRALRVTSPRAALCAVVSAWVVQ</sequence>
<dbReference type="InterPro" id="IPR002204">
    <property type="entry name" value="3-OH-isobutyrate_DH-rel_CS"/>
</dbReference>
<dbReference type="InterPro" id="IPR036291">
    <property type="entry name" value="NAD(P)-bd_dom_sf"/>
</dbReference>
<dbReference type="Pfam" id="PF03446">
    <property type="entry name" value="NAD_binding_2"/>
    <property type="match status" value="1"/>
</dbReference>
<protein>
    <submittedName>
        <fullName evidence="3">Phosphogluconate dehydrogenase (Decarboxylating)-like protein</fullName>
    </submittedName>
</protein>
<feature type="domain" description="3-hydroxyisobutyrate dehydrogenase-like NAD-binding" evidence="2">
    <location>
        <begin position="317"/>
        <end position="439"/>
    </location>
</feature>
<feature type="domain" description="3-hydroxyisobutyrate dehydrogenase-like NAD-binding" evidence="2">
    <location>
        <begin position="176"/>
        <end position="296"/>
    </location>
</feature>
<dbReference type="HOGENOM" id="CLU_035117_1_2_1"/>
<evidence type="ECO:0000313" key="3">
    <source>
        <dbReference type="EMBL" id="EGS21624.1"/>
    </source>
</evidence>
<dbReference type="OMA" id="QMFMQAS"/>
<dbReference type="Gene3D" id="1.10.1040.10">
    <property type="entry name" value="N-(1-d-carboxylethyl)-l-norvaline Dehydrogenase, domain 2"/>
    <property type="match status" value="2"/>
</dbReference>
<organism evidence="4">
    <name type="scientific">Chaetomium thermophilum (strain DSM 1495 / CBS 144.50 / IMI 039719)</name>
    <name type="common">Thermochaetoides thermophila</name>
    <dbReference type="NCBI Taxonomy" id="759272"/>
    <lineage>
        <taxon>Eukaryota</taxon>
        <taxon>Fungi</taxon>
        <taxon>Dikarya</taxon>
        <taxon>Ascomycota</taxon>
        <taxon>Pezizomycotina</taxon>
        <taxon>Sordariomycetes</taxon>
        <taxon>Sordariomycetidae</taxon>
        <taxon>Sordariales</taxon>
        <taxon>Chaetomiaceae</taxon>
        <taxon>Thermochaetoides</taxon>
    </lineage>
</organism>
<dbReference type="RefSeq" id="XP_006693920.1">
    <property type="nucleotide sequence ID" value="XM_006693857.1"/>
</dbReference>
<dbReference type="PANTHER" id="PTHR43060:SF17">
    <property type="entry name" value="L-THREONATE DEHYDROGENASE"/>
    <property type="match status" value="1"/>
</dbReference>
<dbReference type="InterPro" id="IPR029154">
    <property type="entry name" value="HIBADH-like_NADP-bd"/>
</dbReference>
<dbReference type="InterPro" id="IPR008927">
    <property type="entry name" value="6-PGluconate_DH-like_C_sf"/>
</dbReference>
<dbReference type="GO" id="GO:0050661">
    <property type="term" value="F:NADP binding"/>
    <property type="evidence" value="ECO:0007669"/>
    <property type="project" value="InterPro"/>
</dbReference>
<dbReference type="GeneID" id="18257526"/>
<dbReference type="KEGG" id="cthr:CTHT_0034880"/>
<dbReference type="SUPFAM" id="SSF48179">
    <property type="entry name" value="6-phosphogluconate dehydrogenase C-terminal domain-like"/>
    <property type="match status" value="2"/>
</dbReference>
<dbReference type="eggNOG" id="KOG0409">
    <property type="taxonomic scope" value="Eukaryota"/>
</dbReference>
<accession>G0S6G9</accession>
<dbReference type="EMBL" id="GL988041">
    <property type="protein sequence ID" value="EGS21624.1"/>
    <property type="molecule type" value="Genomic_DNA"/>
</dbReference>
<dbReference type="Pfam" id="PF14833">
    <property type="entry name" value="NAD_binding_11"/>
    <property type="match status" value="2"/>
</dbReference>
<dbReference type="Gene3D" id="3.40.50.720">
    <property type="entry name" value="NAD(P)-binding Rossmann-like Domain"/>
    <property type="match status" value="1"/>
</dbReference>
<evidence type="ECO:0000259" key="1">
    <source>
        <dbReference type="Pfam" id="PF03446"/>
    </source>
</evidence>
<gene>
    <name evidence="3" type="ORF">CTHT_0034880</name>
</gene>
<dbReference type="SUPFAM" id="SSF51735">
    <property type="entry name" value="NAD(P)-binding Rossmann-fold domains"/>
    <property type="match status" value="1"/>
</dbReference>
<name>G0S6G9_CHATD</name>
<dbReference type="STRING" id="759272.G0S6G9"/>
<feature type="domain" description="6-phosphogluconate dehydrogenase NADP-binding" evidence="1">
    <location>
        <begin position="7"/>
        <end position="164"/>
    </location>
</feature>
<dbReference type="GO" id="GO:0051287">
    <property type="term" value="F:NAD binding"/>
    <property type="evidence" value="ECO:0007669"/>
    <property type="project" value="InterPro"/>
</dbReference>
<keyword evidence="4" id="KW-1185">Reference proteome</keyword>
<proteinExistence type="predicted"/>
<dbReference type="GO" id="GO:0016491">
    <property type="term" value="F:oxidoreductase activity"/>
    <property type="evidence" value="ECO:0007669"/>
    <property type="project" value="InterPro"/>
</dbReference>
<reference evidence="3 4" key="1">
    <citation type="journal article" date="2011" name="Cell">
        <title>Insight into structure and assembly of the nuclear pore complex by utilizing the genome of a eukaryotic thermophile.</title>
        <authorList>
            <person name="Amlacher S."/>
            <person name="Sarges P."/>
            <person name="Flemming D."/>
            <person name="van Noort V."/>
            <person name="Kunze R."/>
            <person name="Devos D.P."/>
            <person name="Arumugam M."/>
            <person name="Bork P."/>
            <person name="Hurt E."/>
        </authorList>
    </citation>
    <scope>NUCLEOTIDE SEQUENCE [LARGE SCALE GENOMIC DNA]</scope>
    <source>
        <strain evidence="4">DSM 1495 / CBS 144.50 / IMI 039719</strain>
    </source>
</reference>
<dbReference type="PROSITE" id="PS00895">
    <property type="entry name" value="3_HYDROXYISOBUT_DH"/>
    <property type="match status" value="1"/>
</dbReference>
<dbReference type="InterPro" id="IPR006115">
    <property type="entry name" value="6PGDH_NADP-bd"/>
</dbReference>
<dbReference type="InterPro" id="IPR013328">
    <property type="entry name" value="6PGD_dom2"/>
</dbReference>
<dbReference type="PANTHER" id="PTHR43060">
    <property type="entry name" value="3-HYDROXYISOBUTYRATE DEHYDROGENASE-LIKE 1, MITOCHONDRIAL-RELATED"/>
    <property type="match status" value="1"/>
</dbReference>
<dbReference type="OrthoDB" id="48988at2759"/>
<evidence type="ECO:0000259" key="2">
    <source>
        <dbReference type="Pfam" id="PF14833"/>
    </source>
</evidence>